<evidence type="ECO:0000259" key="3">
    <source>
        <dbReference type="Pfam" id="PF20152"/>
    </source>
</evidence>
<keyword evidence="2" id="KW-0812">Transmembrane</keyword>
<proteinExistence type="predicted"/>
<dbReference type="Pfam" id="PF20152">
    <property type="entry name" value="DUF6534"/>
    <property type="match status" value="1"/>
</dbReference>
<dbReference type="AlphaFoldDB" id="A0A5C3KJP2"/>
<feature type="transmembrane region" description="Helical" evidence="2">
    <location>
        <begin position="229"/>
        <end position="248"/>
    </location>
</feature>
<accession>A0A5C3KJP2</accession>
<evidence type="ECO:0000313" key="4">
    <source>
        <dbReference type="EMBL" id="TFK20406.1"/>
    </source>
</evidence>
<dbReference type="PANTHER" id="PTHR40465">
    <property type="entry name" value="CHROMOSOME 1, WHOLE GENOME SHOTGUN SEQUENCE"/>
    <property type="match status" value="1"/>
</dbReference>
<feature type="compositionally biased region" description="Polar residues" evidence="1">
    <location>
        <begin position="297"/>
        <end position="312"/>
    </location>
</feature>
<keyword evidence="2" id="KW-0472">Membrane</keyword>
<evidence type="ECO:0000256" key="1">
    <source>
        <dbReference type="SAM" id="MobiDB-lite"/>
    </source>
</evidence>
<feature type="transmembrane region" description="Helical" evidence="2">
    <location>
        <begin position="201"/>
        <end position="223"/>
    </location>
</feature>
<feature type="region of interest" description="Disordered" evidence="1">
    <location>
        <begin position="293"/>
        <end position="315"/>
    </location>
</feature>
<dbReference type="OrthoDB" id="3203775at2759"/>
<organism evidence="4 5">
    <name type="scientific">Coprinopsis marcescibilis</name>
    <name type="common">Agaric fungus</name>
    <name type="synonym">Psathyrella marcescibilis</name>
    <dbReference type="NCBI Taxonomy" id="230819"/>
    <lineage>
        <taxon>Eukaryota</taxon>
        <taxon>Fungi</taxon>
        <taxon>Dikarya</taxon>
        <taxon>Basidiomycota</taxon>
        <taxon>Agaricomycotina</taxon>
        <taxon>Agaricomycetes</taxon>
        <taxon>Agaricomycetidae</taxon>
        <taxon>Agaricales</taxon>
        <taxon>Agaricineae</taxon>
        <taxon>Psathyrellaceae</taxon>
        <taxon>Coprinopsis</taxon>
    </lineage>
</organism>
<feature type="transmembrane region" description="Helical" evidence="2">
    <location>
        <begin position="88"/>
        <end position="106"/>
    </location>
</feature>
<dbReference type="STRING" id="230819.A0A5C3KJP2"/>
<feature type="transmembrane region" description="Helical" evidence="2">
    <location>
        <begin position="118"/>
        <end position="144"/>
    </location>
</feature>
<dbReference type="Proteomes" id="UP000307440">
    <property type="component" value="Unassembled WGS sequence"/>
</dbReference>
<feature type="domain" description="DUF6534" evidence="3">
    <location>
        <begin position="164"/>
        <end position="252"/>
    </location>
</feature>
<feature type="transmembrane region" description="Helical" evidence="2">
    <location>
        <begin position="47"/>
        <end position="68"/>
    </location>
</feature>
<keyword evidence="5" id="KW-1185">Reference proteome</keyword>
<keyword evidence="2" id="KW-1133">Transmembrane helix</keyword>
<feature type="transmembrane region" description="Helical" evidence="2">
    <location>
        <begin position="6"/>
        <end position="27"/>
    </location>
</feature>
<name>A0A5C3KJP2_COPMA</name>
<dbReference type="InterPro" id="IPR045339">
    <property type="entry name" value="DUF6534"/>
</dbReference>
<feature type="transmembrane region" description="Helical" evidence="2">
    <location>
        <begin position="156"/>
        <end position="180"/>
    </location>
</feature>
<evidence type="ECO:0000313" key="5">
    <source>
        <dbReference type="Proteomes" id="UP000307440"/>
    </source>
</evidence>
<reference evidence="4 5" key="1">
    <citation type="journal article" date="2019" name="Nat. Ecol. Evol.">
        <title>Megaphylogeny resolves global patterns of mushroom evolution.</title>
        <authorList>
            <person name="Varga T."/>
            <person name="Krizsan K."/>
            <person name="Foldi C."/>
            <person name="Dima B."/>
            <person name="Sanchez-Garcia M."/>
            <person name="Sanchez-Ramirez S."/>
            <person name="Szollosi G.J."/>
            <person name="Szarkandi J.G."/>
            <person name="Papp V."/>
            <person name="Albert L."/>
            <person name="Andreopoulos W."/>
            <person name="Angelini C."/>
            <person name="Antonin V."/>
            <person name="Barry K.W."/>
            <person name="Bougher N.L."/>
            <person name="Buchanan P."/>
            <person name="Buyck B."/>
            <person name="Bense V."/>
            <person name="Catcheside P."/>
            <person name="Chovatia M."/>
            <person name="Cooper J."/>
            <person name="Damon W."/>
            <person name="Desjardin D."/>
            <person name="Finy P."/>
            <person name="Geml J."/>
            <person name="Haridas S."/>
            <person name="Hughes K."/>
            <person name="Justo A."/>
            <person name="Karasinski D."/>
            <person name="Kautmanova I."/>
            <person name="Kiss B."/>
            <person name="Kocsube S."/>
            <person name="Kotiranta H."/>
            <person name="LaButti K.M."/>
            <person name="Lechner B.E."/>
            <person name="Liimatainen K."/>
            <person name="Lipzen A."/>
            <person name="Lukacs Z."/>
            <person name="Mihaltcheva S."/>
            <person name="Morgado L.N."/>
            <person name="Niskanen T."/>
            <person name="Noordeloos M.E."/>
            <person name="Ohm R.A."/>
            <person name="Ortiz-Santana B."/>
            <person name="Ovrebo C."/>
            <person name="Racz N."/>
            <person name="Riley R."/>
            <person name="Savchenko A."/>
            <person name="Shiryaev A."/>
            <person name="Soop K."/>
            <person name="Spirin V."/>
            <person name="Szebenyi C."/>
            <person name="Tomsovsky M."/>
            <person name="Tulloss R.E."/>
            <person name="Uehling J."/>
            <person name="Grigoriev I.V."/>
            <person name="Vagvolgyi C."/>
            <person name="Papp T."/>
            <person name="Martin F.M."/>
            <person name="Miettinen O."/>
            <person name="Hibbett D.S."/>
            <person name="Nagy L.G."/>
        </authorList>
    </citation>
    <scope>NUCLEOTIDE SEQUENCE [LARGE SCALE GENOMIC DNA]</scope>
    <source>
        <strain evidence="4 5">CBS 121175</strain>
    </source>
</reference>
<gene>
    <name evidence="4" type="ORF">FA15DRAFT_127759</name>
</gene>
<dbReference type="EMBL" id="ML210301">
    <property type="protein sequence ID" value="TFK20406.1"/>
    <property type="molecule type" value="Genomic_DNA"/>
</dbReference>
<sequence length="351" mass="39053">MQPSRLNISFLLMGSYLNLFCFTLEIVMFCRYQRTKFAKKDPRRLSIPVALCFTSDIIGSFGACAMVYVTTLKNWGIRDAEQEFEWPFPITVLTTGLNALIVQCFMTRRYWSFTRNRIITPMLLTFAVITFALAVNTAVISIIWNGLNDDTREYRFGLMAYLGSVITDLSITANLLIAIYKSRSRVHSQATRSIMKRASTIAIQTGCAPSILCLISLVIIAVLPSTLVAASFSMPLGNVYSLTMLYTLNTRERVRGDSWVHCGDGTSPTMIQDTGDPESGIGEGMVFASRVPREGDNMSSHSSQTFTTSLQGSPLKRFSSPFKQAVSMFQTAPCGRDQVEPQRPPPARFVS</sequence>
<protein>
    <recommendedName>
        <fullName evidence="3">DUF6534 domain-containing protein</fullName>
    </recommendedName>
</protein>
<dbReference type="PANTHER" id="PTHR40465:SF1">
    <property type="entry name" value="DUF6534 DOMAIN-CONTAINING PROTEIN"/>
    <property type="match status" value="1"/>
</dbReference>
<evidence type="ECO:0000256" key="2">
    <source>
        <dbReference type="SAM" id="Phobius"/>
    </source>
</evidence>